<feature type="transmembrane region" description="Helical" evidence="1">
    <location>
        <begin position="294"/>
        <end position="313"/>
    </location>
</feature>
<feature type="transmembrane region" description="Helical" evidence="1">
    <location>
        <begin position="483"/>
        <end position="501"/>
    </location>
</feature>
<evidence type="ECO:0000256" key="1">
    <source>
        <dbReference type="SAM" id="Phobius"/>
    </source>
</evidence>
<feature type="transmembrane region" description="Helical" evidence="1">
    <location>
        <begin position="521"/>
        <end position="543"/>
    </location>
</feature>
<comment type="caution">
    <text evidence="2">The sequence shown here is derived from an EMBL/GenBank/DDBJ whole genome shotgun (WGS) entry which is preliminary data.</text>
</comment>
<sequence>MHLSPGTLLARVTLVPVVAATAWLAVAFPLLCLGHFTPLLGVLLGGPALVAALVLLPRLAPDIDDTPWWALLLVVLVTAAFAAVQLAYHSEQLVVRRDAASYAQYTAWIAEYGFLPIPQQRELIAGNDPALTYHSLAYYQVDDVVWPQFLAGAPLVYALGFWAADLEGLVLAPPVTGALAVLTFAGLVARLVGARWAPLAALLLAVCLPQQWISRSTYSEPVAQIMLLGGLVLAYDALERRARGRWSAGHTLALAAGLSLGLGLLVRIDALRDLLPVVGFVGLLLVARRREATPLGLGLAVGAGYGFVAGFGYSRPYLNYLADSLNPLLFISGIVVGGTAAGVLLLWRRGIPRLDRPPWLPTAGAVLVVVAMAAIAARPLLFVQRGHGDEATGIYIGQVQEIEGLPVDPDRTYEEMSLTWVGWYVGWATVLLATLSVALLVRRMALRPTPQWVLPLMVLSWTVGTTLLRPAITPDHPWASRRLVTLVLPAFILFAVFFLAWARHRVRDRAPHRLRRLGTPLAVLGAATLLLPTAATAAGIMTYRMDVGSIAATRQTCAELPDTASVLIVDPNTAAKFMQLIRGMCGVPTAQVVETDPETVHRIVAEVHDRGRDAVLAADRAERLHPYLPPWIVPRHSFDVHTEQDPSTLMKPPAGAWRFNGDLWIAVIPATAATPSIS</sequence>
<keyword evidence="1" id="KW-0812">Transmembrane</keyword>
<accession>A0A9P2T866</accession>
<feature type="transmembrane region" description="Helical" evidence="1">
    <location>
        <begin position="144"/>
        <end position="164"/>
    </location>
</feature>
<feature type="transmembrane region" description="Helical" evidence="1">
    <location>
        <begin position="39"/>
        <end position="56"/>
    </location>
</feature>
<feature type="transmembrane region" description="Helical" evidence="1">
    <location>
        <begin position="68"/>
        <end position="88"/>
    </location>
</feature>
<name>A0A9P2T866_THEFU</name>
<dbReference type="AlphaFoldDB" id="A0A9P2T866"/>
<evidence type="ECO:0000313" key="2">
    <source>
        <dbReference type="EMBL" id="EOR70377.1"/>
    </source>
</evidence>
<keyword evidence="3" id="KW-1185">Reference proteome</keyword>
<keyword evidence="1" id="KW-1133">Transmembrane helix</keyword>
<dbReference type="RefSeq" id="WP_016189183.1">
    <property type="nucleotide sequence ID" value="NZ_AOSG01000074.1"/>
</dbReference>
<protein>
    <recommendedName>
        <fullName evidence="4">Glycosyltransferase RgtA/B/C/D-like domain-containing protein</fullName>
    </recommendedName>
</protein>
<feature type="transmembrane region" description="Helical" evidence="1">
    <location>
        <begin position="421"/>
        <end position="441"/>
    </location>
</feature>
<feature type="transmembrane region" description="Helical" evidence="1">
    <location>
        <begin position="453"/>
        <end position="471"/>
    </location>
</feature>
<organism evidence="2 3">
    <name type="scientific">Thermobifida fusca TM51</name>
    <dbReference type="NCBI Taxonomy" id="1169414"/>
    <lineage>
        <taxon>Bacteria</taxon>
        <taxon>Bacillati</taxon>
        <taxon>Actinomycetota</taxon>
        <taxon>Actinomycetes</taxon>
        <taxon>Streptosporangiales</taxon>
        <taxon>Nocardiopsidaceae</taxon>
        <taxon>Thermobifida</taxon>
    </lineage>
</organism>
<feature type="transmembrane region" description="Helical" evidence="1">
    <location>
        <begin position="270"/>
        <end position="287"/>
    </location>
</feature>
<evidence type="ECO:0008006" key="4">
    <source>
        <dbReference type="Google" id="ProtNLM"/>
    </source>
</evidence>
<feature type="transmembrane region" description="Helical" evidence="1">
    <location>
        <begin position="325"/>
        <end position="347"/>
    </location>
</feature>
<feature type="transmembrane region" description="Helical" evidence="1">
    <location>
        <begin position="12"/>
        <end position="32"/>
    </location>
</feature>
<feature type="transmembrane region" description="Helical" evidence="1">
    <location>
        <begin position="247"/>
        <end position="264"/>
    </location>
</feature>
<feature type="transmembrane region" description="Helical" evidence="1">
    <location>
        <begin position="170"/>
        <end position="189"/>
    </location>
</feature>
<proteinExistence type="predicted"/>
<feature type="transmembrane region" description="Helical" evidence="1">
    <location>
        <begin position="359"/>
        <end position="377"/>
    </location>
</feature>
<evidence type="ECO:0000313" key="3">
    <source>
        <dbReference type="Proteomes" id="UP000014184"/>
    </source>
</evidence>
<gene>
    <name evidence="2" type="ORF">TM51_12975</name>
</gene>
<dbReference type="EMBL" id="AOSG01000074">
    <property type="protein sequence ID" value="EOR70377.1"/>
    <property type="molecule type" value="Genomic_DNA"/>
</dbReference>
<keyword evidence="1" id="KW-0472">Membrane</keyword>
<dbReference type="Proteomes" id="UP000014184">
    <property type="component" value="Unassembled WGS sequence"/>
</dbReference>
<reference evidence="2 3" key="1">
    <citation type="journal article" date="2013" name="Genome Announc.">
        <title>Draft Genome Sequence of the Lignocellulose Decomposer Thermobifida fusca Strain TM51.</title>
        <authorList>
            <person name="Toth A."/>
            <person name="Barna T."/>
            <person name="Nagy I."/>
            <person name="Horvath B."/>
            <person name="Nagy I."/>
            <person name="Tancsics A."/>
            <person name="Kriszt B."/>
            <person name="Baka E."/>
            <person name="Fekete C."/>
            <person name="Kukolya J."/>
        </authorList>
    </citation>
    <scope>NUCLEOTIDE SEQUENCE [LARGE SCALE GENOMIC DNA]</scope>
    <source>
        <strain evidence="2 3">TM51</strain>
    </source>
</reference>